<evidence type="ECO:0000256" key="3">
    <source>
        <dbReference type="ARBA" id="ARBA00022797"/>
    </source>
</evidence>
<dbReference type="Proteomes" id="UP000000745">
    <property type="component" value="Chromosome"/>
</dbReference>
<sequence length="169" mass="19544">MEKTDDGGGIMTPDTVLISAMEIINLEGDLLDQGEFNAWLELWQRDGLYIVPIDPQETDFKNTLNYACDDHEMRERRVKRLYSGESISTTPRARTLRTLSRFRLLDSEGEEIVVRGAQSLWEHRKGYSRHYAADITWHLQPQGDKLLIKQKVIRLINSDDVLHSIGYIL</sequence>
<dbReference type="PANTHER" id="PTHR41534">
    <property type="entry name" value="BLR3401 PROTEIN"/>
    <property type="match status" value="1"/>
</dbReference>
<dbReference type="KEGG" id="efe:EFER_0799"/>
<keyword evidence="3" id="KW-0058">Aromatic hydrocarbons catabolism</keyword>
<proteinExistence type="inferred from homology"/>
<comment type="pathway">
    <text evidence="1">Aromatic compound metabolism.</text>
</comment>
<dbReference type="Pfam" id="PF00866">
    <property type="entry name" value="Ring_hydroxyl_B"/>
    <property type="match status" value="1"/>
</dbReference>
<protein>
    <submittedName>
        <fullName evidence="6">Aromatic-ring-hydroxylating dioxygenase, beta subunit</fullName>
    </submittedName>
</protein>
<evidence type="ECO:0000313" key="7">
    <source>
        <dbReference type="Proteomes" id="UP000000745"/>
    </source>
</evidence>
<dbReference type="PANTHER" id="PTHR41534:SF2">
    <property type="entry name" value="3-PHENYLPROPIONATE_CINNAMIC ACID DIOXYGENASE SUBUNIT BETA"/>
    <property type="match status" value="1"/>
</dbReference>
<organism evidence="6 7">
    <name type="scientific">Escherichia fergusonii (strain ATCC 35469 / DSM 13698 / CCUG 18766 / IAM 14443 / JCM 21226 / LMG 7866 / NBRC 102419 / NCTC 12128 / CDC 0568-73)</name>
    <dbReference type="NCBI Taxonomy" id="585054"/>
    <lineage>
        <taxon>Bacteria</taxon>
        <taxon>Pseudomonadati</taxon>
        <taxon>Pseudomonadota</taxon>
        <taxon>Gammaproteobacteria</taxon>
        <taxon>Enterobacterales</taxon>
        <taxon>Enterobacteriaceae</taxon>
        <taxon>Escherichia</taxon>
    </lineage>
</organism>
<gene>
    <name evidence="6" type="ordered locus">EFER_0799</name>
</gene>
<dbReference type="GO" id="GO:0051213">
    <property type="term" value="F:dioxygenase activity"/>
    <property type="evidence" value="ECO:0007669"/>
    <property type="project" value="UniProtKB-KW"/>
</dbReference>
<keyword evidence="7" id="KW-1185">Reference proteome</keyword>
<dbReference type="GO" id="GO:0019380">
    <property type="term" value="P:3-phenylpropionate catabolic process"/>
    <property type="evidence" value="ECO:0007669"/>
    <property type="project" value="TreeGrafter"/>
</dbReference>
<dbReference type="EMBL" id="CU928158">
    <property type="protein sequence ID" value="CAQ88335.1"/>
    <property type="molecule type" value="Genomic_DNA"/>
</dbReference>
<evidence type="ECO:0000313" key="6">
    <source>
        <dbReference type="EMBL" id="CAQ88335.1"/>
    </source>
</evidence>
<dbReference type="AlphaFoldDB" id="B7LLA7"/>
<keyword evidence="5" id="KW-0560">Oxidoreductase</keyword>
<accession>B7LLA7</accession>
<dbReference type="Gene3D" id="3.10.450.50">
    <property type="match status" value="1"/>
</dbReference>
<evidence type="ECO:0000256" key="2">
    <source>
        <dbReference type="ARBA" id="ARBA00009570"/>
    </source>
</evidence>
<dbReference type="InterPro" id="IPR000391">
    <property type="entry name" value="Rng_hydr_dOase-bsu"/>
</dbReference>
<name>B7LLA7_ESCF3</name>
<keyword evidence="4 6" id="KW-0223">Dioxygenase</keyword>
<reference evidence="7" key="1">
    <citation type="journal article" date="2009" name="PLoS Genet.">
        <title>Organised genome dynamics in the Escherichia coli species results in highly diverse adaptive paths.</title>
        <authorList>
            <person name="Touchon M."/>
            <person name="Hoede C."/>
            <person name="Tenaillon O."/>
            <person name="Barbe V."/>
            <person name="Baeriswyl S."/>
            <person name="Bidet P."/>
            <person name="Bingen E."/>
            <person name="Bonacorsi S."/>
            <person name="Bouchier C."/>
            <person name="Bouvet O."/>
            <person name="Calteau A."/>
            <person name="Chiapello H."/>
            <person name="Clermont O."/>
            <person name="Cruveiller S."/>
            <person name="Danchin A."/>
            <person name="Diard M."/>
            <person name="Dossat C."/>
            <person name="Karoui M.E."/>
            <person name="Frapy E."/>
            <person name="Garry L."/>
            <person name="Ghigo J.M."/>
            <person name="Gilles A.M."/>
            <person name="Johnson J."/>
            <person name="Le Bouguenec C."/>
            <person name="Lescat M."/>
            <person name="Mangenot S."/>
            <person name="Martinez-Jehanne V."/>
            <person name="Matic I."/>
            <person name="Nassif X."/>
            <person name="Oztas S."/>
            <person name="Petit M.A."/>
            <person name="Pichon C."/>
            <person name="Rouy Z."/>
            <person name="Ruf C.S."/>
            <person name="Schneider D."/>
            <person name="Tourret J."/>
            <person name="Vacherie B."/>
            <person name="Vallenet D."/>
            <person name="Medigue C."/>
            <person name="Rocha E.P.C."/>
            <person name="Denamur E."/>
        </authorList>
    </citation>
    <scope>NUCLEOTIDE SEQUENCE [LARGE SCALE GENOMIC DNA]</scope>
    <source>
        <strain evidence="7">ATCC 35469 / DSM 13698 / BCRC 15582 / CCUG 18766 / IAM 14443 / JCM 21226 / LMG 7866 / NBRC 102419 / NCTC 12128 / CDC 0568-73</strain>
    </source>
</reference>
<dbReference type="SUPFAM" id="SSF54427">
    <property type="entry name" value="NTF2-like"/>
    <property type="match status" value="1"/>
</dbReference>
<evidence type="ECO:0000256" key="4">
    <source>
        <dbReference type="ARBA" id="ARBA00022964"/>
    </source>
</evidence>
<comment type="similarity">
    <text evidence="2">Belongs to the bacterial ring-hydroxylating dioxygenase beta subunit family.</text>
</comment>
<dbReference type="InterPro" id="IPR032710">
    <property type="entry name" value="NTF2-like_dom_sf"/>
</dbReference>
<evidence type="ECO:0000256" key="1">
    <source>
        <dbReference type="ARBA" id="ARBA00005211"/>
    </source>
</evidence>
<dbReference type="HOGENOM" id="CLU_102527_0_0_6"/>
<evidence type="ECO:0000256" key="5">
    <source>
        <dbReference type="ARBA" id="ARBA00023002"/>
    </source>
</evidence>